<keyword evidence="2" id="KW-0694">RNA-binding</keyword>
<dbReference type="InterPro" id="IPR004087">
    <property type="entry name" value="KH_dom"/>
</dbReference>
<dbReference type="PROSITE" id="PS50084">
    <property type="entry name" value="KH_TYPE_1"/>
    <property type="match status" value="3"/>
</dbReference>
<comment type="caution">
    <text evidence="4">The sequence shown here is derived from an EMBL/GenBank/DDBJ whole genome shotgun (WGS) entry which is preliminary data.</text>
</comment>
<organism evidence="4 5">
    <name type="scientific">Quillaja saponaria</name>
    <name type="common">Soap bark tree</name>
    <dbReference type="NCBI Taxonomy" id="32244"/>
    <lineage>
        <taxon>Eukaryota</taxon>
        <taxon>Viridiplantae</taxon>
        <taxon>Streptophyta</taxon>
        <taxon>Embryophyta</taxon>
        <taxon>Tracheophyta</taxon>
        <taxon>Spermatophyta</taxon>
        <taxon>Magnoliopsida</taxon>
        <taxon>eudicotyledons</taxon>
        <taxon>Gunneridae</taxon>
        <taxon>Pentapetalae</taxon>
        <taxon>rosids</taxon>
        <taxon>fabids</taxon>
        <taxon>Fabales</taxon>
        <taxon>Quillajaceae</taxon>
        <taxon>Quillaja</taxon>
    </lineage>
</organism>
<proteinExistence type="predicted"/>
<dbReference type="KEGG" id="qsa:O6P43_033258"/>
<dbReference type="Gene3D" id="3.30.310.210">
    <property type="match status" value="1"/>
</dbReference>
<name>A0AAD7KPR8_QUISA</name>
<dbReference type="AlphaFoldDB" id="A0AAD7KPR8"/>
<gene>
    <name evidence="4" type="ORF">O6P43_033258</name>
</gene>
<dbReference type="Pfam" id="PF00013">
    <property type="entry name" value="KH_1"/>
    <property type="match status" value="3"/>
</dbReference>
<dbReference type="SMART" id="SM00322">
    <property type="entry name" value="KH"/>
    <property type="match status" value="3"/>
</dbReference>
<feature type="domain" description="K Homology" evidence="3">
    <location>
        <begin position="46"/>
        <end position="118"/>
    </location>
</feature>
<feature type="domain" description="K Homology" evidence="3">
    <location>
        <begin position="187"/>
        <end position="265"/>
    </location>
</feature>
<evidence type="ECO:0000313" key="5">
    <source>
        <dbReference type="Proteomes" id="UP001163823"/>
    </source>
</evidence>
<dbReference type="Proteomes" id="UP001163823">
    <property type="component" value="Chromosome 14"/>
</dbReference>
<evidence type="ECO:0000256" key="1">
    <source>
        <dbReference type="ARBA" id="ARBA00022737"/>
    </source>
</evidence>
<evidence type="ECO:0000259" key="3">
    <source>
        <dbReference type="SMART" id="SM00322"/>
    </source>
</evidence>
<protein>
    <submittedName>
        <fullName evidence="4">KH domain-containing protein family</fullName>
    </submittedName>
</protein>
<sequence>MILGGKGGDEYEGEEREEVKVTTAQEAMIRVFERVWELEAENEIRGKVTGKLLAHTSQIGAVLGKGGNRVQTIRNYSGANIRVLPPPLCGTEEEELIQITGDILAVKKALIAVSSCLQDHPPLDKARTSLSRPIATSPLGPSPDIHTEFFPHLTSRLPPVQVKPVSYASQGTTSSKGGCRGATGRQQEVVFRLLVSNKDAGSLIGHRGTMVRALQNETGASIIFAAPTNEFGERIVTISALEKLECRHSPAQNAVVLVFVRTVEGYIQRGFLSVSSTETPISARLLVAPDIAGWLSGNGGQVITQMRNLTGAEIQILQGEKGPRGASENDVVLQITGSYKRVEDALFQVTGSIRNNILSGNELSEVIPRRNLFTHHASAFPSMRSLPQNAGAAHARDLELGRGNKLATVTNTTVEIVIAKHVFGTVHGEDGENLERIRQVQKLKFTILLTVKLKGGLLYLGLLIRPLQLRACFKLSSKPPIVSLVSLVI</sequence>
<evidence type="ECO:0000313" key="4">
    <source>
        <dbReference type="EMBL" id="KAJ7943749.1"/>
    </source>
</evidence>
<dbReference type="GO" id="GO:0003723">
    <property type="term" value="F:RNA binding"/>
    <property type="evidence" value="ECO:0007669"/>
    <property type="project" value="UniProtKB-UniRule"/>
</dbReference>
<dbReference type="Gene3D" id="3.30.1370.10">
    <property type="entry name" value="K Homology domain, type 1"/>
    <property type="match status" value="1"/>
</dbReference>
<dbReference type="SUPFAM" id="SSF54791">
    <property type="entry name" value="Eukaryotic type KH-domain (KH-domain type I)"/>
    <property type="match status" value="3"/>
</dbReference>
<dbReference type="InterPro" id="IPR036612">
    <property type="entry name" value="KH_dom_type_1_sf"/>
</dbReference>
<keyword evidence="5" id="KW-1185">Reference proteome</keyword>
<accession>A0AAD7KPR8</accession>
<dbReference type="PANTHER" id="PTHR10288">
    <property type="entry name" value="KH DOMAIN CONTAINING RNA BINDING PROTEIN"/>
    <property type="match status" value="1"/>
</dbReference>
<keyword evidence="1" id="KW-0677">Repeat</keyword>
<evidence type="ECO:0000256" key="2">
    <source>
        <dbReference type="PROSITE-ProRule" id="PRU00117"/>
    </source>
</evidence>
<reference evidence="4" key="1">
    <citation type="journal article" date="2023" name="Science">
        <title>Elucidation of the pathway for biosynthesis of saponin adjuvants from the soapbark tree.</title>
        <authorList>
            <person name="Reed J."/>
            <person name="Orme A."/>
            <person name="El-Demerdash A."/>
            <person name="Owen C."/>
            <person name="Martin L.B.B."/>
            <person name="Misra R.C."/>
            <person name="Kikuchi S."/>
            <person name="Rejzek M."/>
            <person name="Martin A.C."/>
            <person name="Harkess A."/>
            <person name="Leebens-Mack J."/>
            <person name="Louveau T."/>
            <person name="Stephenson M.J."/>
            <person name="Osbourn A."/>
        </authorList>
    </citation>
    <scope>NUCLEOTIDE SEQUENCE</scope>
    <source>
        <strain evidence="4">S10</strain>
    </source>
</reference>
<feature type="domain" description="K Homology" evidence="3">
    <location>
        <begin position="279"/>
        <end position="354"/>
    </location>
</feature>
<dbReference type="InterPro" id="IPR004088">
    <property type="entry name" value="KH_dom_type_1"/>
</dbReference>
<dbReference type="EMBL" id="JARAOO010000014">
    <property type="protein sequence ID" value="KAJ7943749.1"/>
    <property type="molecule type" value="Genomic_DNA"/>
</dbReference>